<dbReference type="RefSeq" id="WP_128794216.1">
    <property type="nucleotide sequence ID" value="NZ_CP034669.1"/>
</dbReference>
<sequence>MTQGPPTDDASDALRELGRRLSRRRKEAGLEVEALAARARVSAHLIRTFEQGEQALGLSALTRLASALGLAPTAFFHTSAPVEQVPLEPAALLKGSAVSASLSDVDRAFLLEGLRQARAFSLLGALRQVPRLAEPFHPEPPPTKNAHQAGYACARRVRALLPERQGPLRNLGRLLESHFDVLVLRHAFTNPAVHGVSCRSGNARLIVIHSELTREPVRRFVLAHELAHQLLDLSESDVQTDEGRLDSSRFWMENPPAEKRANAFAAMLLAPEEAVTQSLGAAKPEGYGLKEARELVIRARTHFGLSFSAMAWHLYNLRYIRERETVEALLMAPDEAVLEGFEDDTRFTGIERRALDAHAHELISSSRARELLGRPVEDLLAT</sequence>
<gene>
    <name evidence="3" type="ORF">EJ065_0158</name>
</gene>
<dbReference type="Gene3D" id="1.10.260.40">
    <property type="entry name" value="lambda repressor-like DNA-binding domains"/>
    <property type="match status" value="1"/>
</dbReference>
<feature type="domain" description="HTH cro/C1-type" evidence="2">
    <location>
        <begin position="21"/>
        <end position="75"/>
    </location>
</feature>
<dbReference type="AlphaFoldDB" id="A0A410RIK4"/>
<accession>A0A410RIK4</accession>
<dbReference type="InterPro" id="IPR010359">
    <property type="entry name" value="IrrE_HExxH"/>
</dbReference>
<evidence type="ECO:0000256" key="1">
    <source>
        <dbReference type="ARBA" id="ARBA00007227"/>
    </source>
</evidence>
<dbReference type="PANTHER" id="PTHR43236:SF1">
    <property type="entry name" value="BLL7220 PROTEIN"/>
    <property type="match status" value="1"/>
</dbReference>
<evidence type="ECO:0000259" key="2">
    <source>
        <dbReference type="PROSITE" id="PS50943"/>
    </source>
</evidence>
<dbReference type="SUPFAM" id="SSF47413">
    <property type="entry name" value="lambda repressor-like DNA-binding domains"/>
    <property type="match status" value="1"/>
</dbReference>
<dbReference type="InterPro" id="IPR052345">
    <property type="entry name" value="Rad_response_metalloprotease"/>
</dbReference>
<dbReference type="Proteomes" id="UP000288758">
    <property type="component" value="Chromosome"/>
</dbReference>
<organism evidence="3 4">
    <name type="scientific">Corallococcus coralloides</name>
    <name type="common">Myxococcus coralloides</name>
    <dbReference type="NCBI Taxonomy" id="184914"/>
    <lineage>
        <taxon>Bacteria</taxon>
        <taxon>Pseudomonadati</taxon>
        <taxon>Myxococcota</taxon>
        <taxon>Myxococcia</taxon>
        <taxon>Myxococcales</taxon>
        <taxon>Cystobacterineae</taxon>
        <taxon>Myxococcaceae</taxon>
        <taxon>Corallococcus</taxon>
    </lineage>
</organism>
<dbReference type="PROSITE" id="PS50943">
    <property type="entry name" value="HTH_CROC1"/>
    <property type="match status" value="1"/>
</dbReference>
<name>A0A410RIK4_CORCK</name>
<dbReference type="GO" id="GO:0003677">
    <property type="term" value="F:DNA binding"/>
    <property type="evidence" value="ECO:0007669"/>
    <property type="project" value="InterPro"/>
</dbReference>
<evidence type="ECO:0000313" key="3">
    <source>
        <dbReference type="EMBL" id="QAT81767.1"/>
    </source>
</evidence>
<dbReference type="EMBL" id="CP034669">
    <property type="protein sequence ID" value="QAT81767.1"/>
    <property type="molecule type" value="Genomic_DNA"/>
</dbReference>
<proteinExistence type="inferred from homology"/>
<dbReference type="SMART" id="SM00530">
    <property type="entry name" value="HTH_XRE"/>
    <property type="match status" value="1"/>
</dbReference>
<dbReference type="Gene3D" id="1.10.10.2910">
    <property type="match status" value="1"/>
</dbReference>
<dbReference type="PANTHER" id="PTHR43236">
    <property type="entry name" value="ANTITOXIN HIGA1"/>
    <property type="match status" value="1"/>
</dbReference>
<evidence type="ECO:0000313" key="4">
    <source>
        <dbReference type="Proteomes" id="UP000288758"/>
    </source>
</evidence>
<protein>
    <submittedName>
        <fullName evidence="3">Transcriptional regulator</fullName>
    </submittedName>
</protein>
<dbReference type="InterPro" id="IPR010982">
    <property type="entry name" value="Lambda_DNA-bd_dom_sf"/>
</dbReference>
<dbReference type="Pfam" id="PF06114">
    <property type="entry name" value="Peptidase_M78"/>
    <property type="match status" value="1"/>
</dbReference>
<dbReference type="Pfam" id="PF13560">
    <property type="entry name" value="HTH_31"/>
    <property type="match status" value="1"/>
</dbReference>
<reference evidence="3 4" key="1">
    <citation type="submission" date="2018-12" db="EMBL/GenBank/DDBJ databases">
        <title>Complete Genome Sequence of the Corallopyronin A producing Myxobacterium Corallococcus coralloides B035.</title>
        <authorList>
            <person name="Bouhired S.M."/>
            <person name="Rupp O."/>
            <person name="Blom J."/>
            <person name="Schaeberle T.F."/>
            <person name="Kehraus S."/>
            <person name="Schiefer A."/>
            <person name="Pfarr K."/>
            <person name="Goesmann A."/>
            <person name="Hoerauf A."/>
            <person name="Koenig G.M."/>
        </authorList>
    </citation>
    <scope>NUCLEOTIDE SEQUENCE [LARGE SCALE GENOMIC DNA]</scope>
    <source>
        <strain evidence="3 4">B035</strain>
    </source>
</reference>
<dbReference type="CDD" id="cd00093">
    <property type="entry name" value="HTH_XRE"/>
    <property type="match status" value="1"/>
</dbReference>
<dbReference type="InterPro" id="IPR001387">
    <property type="entry name" value="Cro/C1-type_HTH"/>
</dbReference>
<comment type="similarity">
    <text evidence="1">Belongs to the short-chain fatty acyl-CoA assimilation regulator (ScfR) family.</text>
</comment>